<evidence type="ECO:0000313" key="4">
    <source>
        <dbReference type="Proteomes" id="UP000199029"/>
    </source>
</evidence>
<dbReference type="Proteomes" id="UP000199029">
    <property type="component" value="Unassembled WGS sequence"/>
</dbReference>
<protein>
    <submittedName>
        <fullName evidence="3">Ca-activated chloride channel family protein</fullName>
    </submittedName>
</protein>
<dbReference type="PROSITE" id="PS50234">
    <property type="entry name" value="VWFA"/>
    <property type="match status" value="1"/>
</dbReference>
<reference evidence="4" key="1">
    <citation type="submission" date="2016-10" db="EMBL/GenBank/DDBJ databases">
        <authorList>
            <person name="Varghese N."/>
            <person name="Submissions S."/>
        </authorList>
    </citation>
    <scope>NUCLEOTIDE SEQUENCE [LARGE SCALE GENOMIC DNA]</scope>
    <source>
        <strain evidence="4">OR362-8,ATCC BAA-1266,JCM 13504</strain>
    </source>
</reference>
<evidence type="ECO:0000313" key="3">
    <source>
        <dbReference type="EMBL" id="SFQ51150.1"/>
    </source>
</evidence>
<accession>A0A1I5Z3Y3</accession>
<dbReference type="Gene3D" id="3.40.50.410">
    <property type="entry name" value="von Willebrand factor, type A domain"/>
    <property type="match status" value="2"/>
</dbReference>
<dbReference type="SUPFAM" id="SSF53300">
    <property type="entry name" value="vWA-like"/>
    <property type="match status" value="1"/>
</dbReference>
<dbReference type="Pfam" id="PF00092">
    <property type="entry name" value="VWA"/>
    <property type="match status" value="1"/>
</dbReference>
<dbReference type="InterPro" id="IPR002035">
    <property type="entry name" value="VWF_A"/>
</dbReference>
<evidence type="ECO:0000256" key="1">
    <source>
        <dbReference type="SAM" id="MobiDB-lite"/>
    </source>
</evidence>
<evidence type="ECO:0000259" key="2">
    <source>
        <dbReference type="PROSITE" id="PS50234"/>
    </source>
</evidence>
<feature type="domain" description="VWFA" evidence="2">
    <location>
        <begin position="68"/>
        <end position="252"/>
    </location>
</feature>
<dbReference type="InterPro" id="IPR036465">
    <property type="entry name" value="vWFA_dom_sf"/>
</dbReference>
<name>A0A1I5Z3Y3_HYMAR</name>
<dbReference type="EMBL" id="FOXS01000003">
    <property type="protein sequence ID" value="SFQ51150.1"/>
    <property type="molecule type" value="Genomic_DNA"/>
</dbReference>
<dbReference type="STRING" id="1227077.SAMN04515668_2688"/>
<dbReference type="SMART" id="SM00327">
    <property type="entry name" value="VWA"/>
    <property type="match status" value="1"/>
</dbReference>
<keyword evidence="4" id="KW-1185">Reference proteome</keyword>
<gene>
    <name evidence="3" type="ORF">SAMN04515668_2688</name>
</gene>
<proteinExistence type="predicted"/>
<organism evidence="3 4">
    <name type="scientific">Hymenobacter arizonensis</name>
    <name type="common">Siccationidurans arizonensis</name>
    <dbReference type="NCBI Taxonomy" id="1227077"/>
    <lineage>
        <taxon>Bacteria</taxon>
        <taxon>Pseudomonadati</taxon>
        <taxon>Bacteroidota</taxon>
        <taxon>Cytophagia</taxon>
        <taxon>Cytophagales</taxon>
        <taxon>Hymenobacteraceae</taxon>
        <taxon>Hymenobacter</taxon>
    </lineage>
</organism>
<feature type="region of interest" description="Disordered" evidence="1">
    <location>
        <begin position="1"/>
        <end position="20"/>
    </location>
</feature>
<sequence length="498" mass="55160">MRACLTEPHPPAPSPKKRGSLTNTFLAPPLFWRGGRGVRFHWAVLLLLLLALQAQAQNAAPEKPKVTRILFLLDASGSMMAPWEGQPRWNVAKRMLSKMVDSLNAYPNLELGLRVYGHQFPNSEKNCQDSRLEVPFAPRNAKAIKDKLTTLKAQGNTPITYSLEQSANDFPIDKASRNVLLLITDGLESCAADPCKSSLALQRKHIFLKPFIIGIGAEKDFGRQLECLGNYYNAADVKTFRTVMDDVIAQTLSKTTVMVNLTDEAGRPVETNVNMTFVNNVTGQPEYNYVHYRDAQGKADVLEIDALQSYDLVINTVPPVRQANLAIRPGKANVLTFKTPQGTLWLQNPQLTPNPYGTVQAVVRDPQRNTVASFPFGTKQKLLAGNYEVELLTLPRITRRVTVKQGQELTVTYSAPGTLNVTSDLKGHGSIYQLNDDESQTWIYNLPDGGSSKMNLPMQAGAYRLVFRTSNSTSSKFTDVRNFSIRSGQTTSVAIFGK</sequence>
<dbReference type="AlphaFoldDB" id="A0A1I5Z3Y3"/>